<dbReference type="AlphaFoldDB" id="A0A563EW95"/>
<dbReference type="InterPro" id="IPR050428">
    <property type="entry name" value="TCS_sensor_his_kinase"/>
</dbReference>
<sequence>MWLTFSSYTVFDGFYIRAVAVGVKDASIPAVNTFVAIQKERQLTMTVLSDKSPSRDQLWAQQRQVDEDVTTMRAAFDKLAANAPVEVADKIASLDRLLAELPQRRAQVEGGNVSRSDVYAYYNSVVDAGSALFGTQARIVPDAEAGQGGLNATDLFRAADWMSRASSVVSGALAGTELSTQDHLEFVNLVGSYRALLKSTTPFADPRVQQSYQELTASEDWRRLTSYENEFIGARTHRMSPSQWALVANPVSERLVKLGVDQAVYASDVGMENGNRKFIAVLIGSIIALIVVLGGIFVAVRVSSRLVNKALVSRLAALRSEALMLAHERLPSIVGRLRRGDQVDVRAEVPPLDFGNDEIGQVADAFNAAQYTAVAAAVKESQAREGVNRVFLDIAHRNQGLVHRQLKILDKLEREEENPEQLDSLFQLDHLATRARRNAENLIILAGEQPGRQWRKPVRLSDIIRAAVAETEQYQRVRVNPVPDRALVGVAVADTIHLLAELVDNATAFSSPRSEVVVHSSVVPHGIVVEIEDHGLGMTPEERAQANAKLSNPPDFDAMAFRGESRLGLFVVARLAAKRGVKVELRDSPYGGTVALVVLPVPLIAGPQMSGDIGETTQMPVRSFHEKNHGHEQEKEQGQEQAGARFLGAVQAHGTDPDPRPAEQQVNENASAPVSDAGKPPLPRRQRQQNLAPQLMDEDYSREAEQGPALQSEQSAERTREGLSAFQRGTLDARRTDDWKSEGAPSS</sequence>
<dbReference type="Proteomes" id="UP000316639">
    <property type="component" value="Unassembled WGS sequence"/>
</dbReference>
<evidence type="ECO:0000256" key="2">
    <source>
        <dbReference type="ARBA" id="ARBA00012438"/>
    </source>
</evidence>
<proteinExistence type="predicted"/>
<feature type="domain" description="Histidine kinase/HSP90-like ATPase" evidence="8">
    <location>
        <begin position="491"/>
        <end position="603"/>
    </location>
</feature>
<dbReference type="InterPro" id="IPR013587">
    <property type="entry name" value="Nitrate/nitrite_sensing"/>
</dbReference>
<dbReference type="Pfam" id="PF08376">
    <property type="entry name" value="NIT"/>
    <property type="match status" value="1"/>
</dbReference>
<keyword evidence="7" id="KW-1133">Transmembrane helix</keyword>
<keyword evidence="4" id="KW-0808">Transferase</keyword>
<feature type="region of interest" description="Disordered" evidence="6">
    <location>
        <begin position="651"/>
        <end position="747"/>
    </location>
</feature>
<dbReference type="InterPro" id="IPR036890">
    <property type="entry name" value="HATPase_C_sf"/>
</dbReference>
<dbReference type="Gene3D" id="3.30.565.10">
    <property type="entry name" value="Histidine kinase-like ATPase, C-terminal domain"/>
    <property type="match status" value="1"/>
</dbReference>
<evidence type="ECO:0000256" key="1">
    <source>
        <dbReference type="ARBA" id="ARBA00000085"/>
    </source>
</evidence>
<dbReference type="OrthoDB" id="3502710at2"/>
<gene>
    <name evidence="9" type="ORF">FKR81_13175</name>
</gene>
<evidence type="ECO:0000313" key="10">
    <source>
        <dbReference type="Proteomes" id="UP000316639"/>
    </source>
</evidence>
<dbReference type="Pfam" id="PF02518">
    <property type="entry name" value="HATPase_c"/>
    <property type="match status" value="1"/>
</dbReference>
<evidence type="ECO:0000256" key="3">
    <source>
        <dbReference type="ARBA" id="ARBA00022553"/>
    </source>
</evidence>
<feature type="transmembrane region" description="Helical" evidence="7">
    <location>
        <begin position="278"/>
        <end position="300"/>
    </location>
</feature>
<evidence type="ECO:0000256" key="4">
    <source>
        <dbReference type="ARBA" id="ARBA00022679"/>
    </source>
</evidence>
<dbReference type="GO" id="GO:0005886">
    <property type="term" value="C:plasma membrane"/>
    <property type="evidence" value="ECO:0007669"/>
    <property type="project" value="TreeGrafter"/>
</dbReference>
<evidence type="ECO:0000256" key="5">
    <source>
        <dbReference type="ARBA" id="ARBA00022777"/>
    </source>
</evidence>
<dbReference type="PANTHER" id="PTHR45436">
    <property type="entry name" value="SENSOR HISTIDINE KINASE YKOH"/>
    <property type="match status" value="1"/>
</dbReference>
<accession>A0A563EW95</accession>
<evidence type="ECO:0000259" key="8">
    <source>
        <dbReference type="SMART" id="SM00387"/>
    </source>
</evidence>
<dbReference type="EMBL" id="VOBR01000007">
    <property type="protein sequence ID" value="TWP51987.1"/>
    <property type="molecule type" value="Genomic_DNA"/>
</dbReference>
<dbReference type="GO" id="GO:0004673">
    <property type="term" value="F:protein histidine kinase activity"/>
    <property type="evidence" value="ECO:0007669"/>
    <property type="project" value="UniProtKB-EC"/>
</dbReference>
<dbReference type="EC" id="2.7.13.3" evidence="2"/>
<keyword evidence="7" id="KW-0812">Transmembrane</keyword>
<comment type="catalytic activity">
    <reaction evidence="1">
        <text>ATP + protein L-histidine = ADP + protein N-phospho-L-histidine.</text>
        <dbReference type="EC" id="2.7.13.3"/>
    </reaction>
</comment>
<evidence type="ECO:0000256" key="7">
    <source>
        <dbReference type="SAM" id="Phobius"/>
    </source>
</evidence>
<dbReference type="SUPFAM" id="SSF55874">
    <property type="entry name" value="ATPase domain of HSP90 chaperone/DNA topoisomerase II/histidine kinase"/>
    <property type="match status" value="1"/>
</dbReference>
<organism evidence="9 10">
    <name type="scientific">Lentzea tibetensis</name>
    <dbReference type="NCBI Taxonomy" id="2591470"/>
    <lineage>
        <taxon>Bacteria</taxon>
        <taxon>Bacillati</taxon>
        <taxon>Actinomycetota</taxon>
        <taxon>Actinomycetes</taxon>
        <taxon>Pseudonocardiales</taxon>
        <taxon>Pseudonocardiaceae</taxon>
        <taxon>Lentzea</taxon>
    </lineage>
</organism>
<protein>
    <recommendedName>
        <fullName evidence="2">histidine kinase</fullName>
        <ecNumber evidence="2">2.7.13.3</ecNumber>
    </recommendedName>
</protein>
<reference evidence="9 10" key="1">
    <citation type="submission" date="2019-07" db="EMBL/GenBank/DDBJ databases">
        <title>Lentzea xizangensis sp. nov., isolated from Qinghai-Tibetan Plateau Soils.</title>
        <authorList>
            <person name="Huang J."/>
        </authorList>
    </citation>
    <scope>NUCLEOTIDE SEQUENCE [LARGE SCALE GENOMIC DNA]</scope>
    <source>
        <strain evidence="9 10">FXJ1.1311</strain>
    </source>
</reference>
<dbReference type="InterPro" id="IPR003594">
    <property type="entry name" value="HATPase_dom"/>
</dbReference>
<comment type="caution">
    <text evidence="9">The sequence shown here is derived from an EMBL/GenBank/DDBJ whole genome shotgun (WGS) entry which is preliminary data.</text>
</comment>
<keyword evidence="7" id="KW-0472">Membrane</keyword>
<evidence type="ECO:0000256" key="6">
    <source>
        <dbReference type="SAM" id="MobiDB-lite"/>
    </source>
</evidence>
<keyword evidence="10" id="KW-1185">Reference proteome</keyword>
<dbReference type="GO" id="GO:0000160">
    <property type="term" value="P:phosphorelay signal transduction system"/>
    <property type="evidence" value="ECO:0007669"/>
    <property type="project" value="TreeGrafter"/>
</dbReference>
<dbReference type="PANTHER" id="PTHR45436:SF5">
    <property type="entry name" value="SENSOR HISTIDINE KINASE TRCS"/>
    <property type="match status" value="1"/>
</dbReference>
<evidence type="ECO:0000313" key="9">
    <source>
        <dbReference type="EMBL" id="TWP51987.1"/>
    </source>
</evidence>
<name>A0A563EW95_9PSEU</name>
<keyword evidence="3" id="KW-0597">Phosphoprotein</keyword>
<dbReference type="SMART" id="SM00387">
    <property type="entry name" value="HATPase_c"/>
    <property type="match status" value="1"/>
</dbReference>
<feature type="compositionally biased region" description="Basic and acidic residues" evidence="6">
    <location>
        <begin position="731"/>
        <end position="741"/>
    </location>
</feature>
<keyword evidence="5 9" id="KW-0418">Kinase</keyword>